<gene>
    <name evidence="1" type="ORF">OPT61_g8480</name>
</gene>
<dbReference type="EMBL" id="JAPHNI010000821">
    <property type="protein sequence ID" value="KAJ8108001.1"/>
    <property type="molecule type" value="Genomic_DNA"/>
</dbReference>
<dbReference type="Proteomes" id="UP001153331">
    <property type="component" value="Unassembled WGS sequence"/>
</dbReference>
<name>A0ACC2HZT4_9PLEO</name>
<organism evidence="1 2">
    <name type="scientific">Boeremia exigua</name>
    <dbReference type="NCBI Taxonomy" id="749465"/>
    <lineage>
        <taxon>Eukaryota</taxon>
        <taxon>Fungi</taxon>
        <taxon>Dikarya</taxon>
        <taxon>Ascomycota</taxon>
        <taxon>Pezizomycotina</taxon>
        <taxon>Dothideomycetes</taxon>
        <taxon>Pleosporomycetidae</taxon>
        <taxon>Pleosporales</taxon>
        <taxon>Pleosporineae</taxon>
        <taxon>Didymellaceae</taxon>
        <taxon>Boeremia</taxon>
    </lineage>
</organism>
<keyword evidence="2" id="KW-1185">Reference proteome</keyword>
<evidence type="ECO:0000313" key="1">
    <source>
        <dbReference type="EMBL" id="KAJ8108001.1"/>
    </source>
</evidence>
<accession>A0ACC2HZT4</accession>
<comment type="caution">
    <text evidence="1">The sequence shown here is derived from an EMBL/GenBank/DDBJ whole genome shotgun (WGS) entry which is preliminary data.</text>
</comment>
<sequence>MKRAGSGRVARKIGAYDDDSGDSANSSQNEAPKPVSVVKRPALGKNKKRSSLRISFGPGESDANDGDESSDAVVTPKKSNLSRIALEKSAQLRARSPLVQGAGTSEDEGRPSYSKDYIAELRGSTPTTPKDLKPSAEEEAESRALDIASKFGPIATLPVETSSAIPTAAEIEEKKARRRRLAHEEKAYEDDGERPWASDDEGEDDFRMRRNEISLRPKDKWGETRLIHDDEDIAEGFDDFVEDGRISLGRKSEREAQRKRRADMAELINDAEGSGSDSDNSEEERNTAFASAQARAGRYGQKVEDEEDGTKTPPKVTPLPDLTEVLEGLQIETRTKQQRKDLILSKLQELKDDRIRIEERKKFLQEQLQKTGEEYEKLRVESGLPALPTNGDGKLITERGLDSLAILRTTLVRSTSSASSTLADPEGYIGQSGRHYSIDQVLQEEESPLRQVYLATQVNLTWPYFDLPAYSFLSARNQKYILKYVHEINVKDLQDINNKLRNSANHVRLINDTIPKNSMFVFQYFTDHLLRLAQKDLPLAVTKQILKDALRGIAELHDQNIVHTDIKPDNILIDWKECQDGILIERVQLGDLEDAAHIPPGSHMIGKQAGNWMWRSPEAHARGPVNKPSDIFSFALVISYFADEDGLSGFLEALGDNPWVPIFEVTRDGFNQDNPRRPFALWSGVDEDFKDLVCAMTNFDPGERITAREALAHKWFGACNLNSRKSRPPPRIGQRFFMIPQRLLGSAARHVLTVNVGRVLAKAPSSPPYWNHFTLFRHLIPYEDRNRAIKIVSGPRFAIEDDYRAFFEESDIPVDRVVLTYDHLNYTCSAICIVLKSRSLVSSAIKLAGKPLFGERVNIAPAEFRKLDQRSSYSPDMQWGWYANSSSLLHDIKLRYPRTSPVPGIFDAYREGRHVHFTGIPHYLNTGFNTRQTEAHFNIRQTWEWLYSKLHRFDVLGTSPQIRYKPKFHPEVEKKFVGVTFATKADAEDVSQLFNGILYDNHKITVNVSGPPMKHLGLSRGSGHNRGHGSAKNTNSECRTMSFENGSWAKTTAGFGSPAMYTDSRGEKR</sequence>
<protein>
    <submittedName>
        <fullName evidence="1">Uncharacterized protein</fullName>
    </submittedName>
</protein>
<reference evidence="1" key="1">
    <citation type="submission" date="2022-11" db="EMBL/GenBank/DDBJ databases">
        <title>Genome Sequence of Boeremia exigua.</title>
        <authorList>
            <person name="Buettner E."/>
        </authorList>
    </citation>
    <scope>NUCLEOTIDE SEQUENCE</scope>
    <source>
        <strain evidence="1">CU02</strain>
    </source>
</reference>
<evidence type="ECO:0000313" key="2">
    <source>
        <dbReference type="Proteomes" id="UP001153331"/>
    </source>
</evidence>
<proteinExistence type="predicted"/>